<sequence>MGESDHITFRAGDGGLKDRLDDLSEQYGMKRSAFIRLLLTDAVDIVEQDGLDAYLDDVEPEEQAAD</sequence>
<protein>
    <recommendedName>
        <fullName evidence="3">Ribbon-helix-helix protein, copG family</fullName>
    </recommendedName>
</protein>
<proteinExistence type="predicted"/>
<reference evidence="1" key="2">
    <citation type="submission" date="2020-09" db="EMBL/GenBank/DDBJ databases">
        <authorList>
            <person name="Sun Q."/>
            <person name="Ohkuma M."/>
        </authorList>
    </citation>
    <scope>NUCLEOTIDE SEQUENCE</scope>
    <source>
        <strain evidence="1">JCM 17820</strain>
    </source>
</reference>
<organism evidence="1 2">
    <name type="scientific">Haloarcula pellucida</name>
    <dbReference type="NCBI Taxonomy" id="1427151"/>
    <lineage>
        <taxon>Archaea</taxon>
        <taxon>Methanobacteriati</taxon>
        <taxon>Methanobacteriota</taxon>
        <taxon>Stenosarchaea group</taxon>
        <taxon>Halobacteria</taxon>
        <taxon>Halobacteriales</taxon>
        <taxon>Haloarculaceae</taxon>
        <taxon>Haloarcula</taxon>
    </lineage>
</organism>
<evidence type="ECO:0000313" key="2">
    <source>
        <dbReference type="Proteomes" id="UP000605784"/>
    </source>
</evidence>
<gene>
    <name evidence="1" type="ORF">GCM10009030_39690</name>
</gene>
<dbReference type="EMBL" id="BMOU01000008">
    <property type="protein sequence ID" value="GGO03728.1"/>
    <property type="molecule type" value="Genomic_DNA"/>
</dbReference>
<evidence type="ECO:0000313" key="1">
    <source>
        <dbReference type="EMBL" id="GGO03728.1"/>
    </source>
</evidence>
<reference evidence="1" key="1">
    <citation type="journal article" date="2014" name="Int. J. Syst. Evol. Microbiol.">
        <title>Complete genome sequence of Corynebacterium casei LMG S-19264T (=DSM 44701T), isolated from a smear-ripened cheese.</title>
        <authorList>
            <consortium name="US DOE Joint Genome Institute (JGI-PGF)"/>
            <person name="Walter F."/>
            <person name="Albersmeier A."/>
            <person name="Kalinowski J."/>
            <person name="Ruckert C."/>
        </authorList>
    </citation>
    <scope>NUCLEOTIDE SEQUENCE</scope>
    <source>
        <strain evidence="1">JCM 17820</strain>
    </source>
</reference>
<keyword evidence="2" id="KW-1185">Reference proteome</keyword>
<dbReference type="AlphaFoldDB" id="A0A830GSE1"/>
<evidence type="ECO:0008006" key="3">
    <source>
        <dbReference type="Google" id="ProtNLM"/>
    </source>
</evidence>
<accession>A0A830GSE1</accession>
<comment type="caution">
    <text evidence="1">The sequence shown here is derived from an EMBL/GenBank/DDBJ whole genome shotgun (WGS) entry which is preliminary data.</text>
</comment>
<dbReference type="Proteomes" id="UP000605784">
    <property type="component" value="Unassembled WGS sequence"/>
</dbReference>
<name>A0A830GSE1_9EURY</name>